<dbReference type="EMBL" id="DS232677">
    <property type="protein sequence ID" value="EDS44673.1"/>
    <property type="molecule type" value="Genomic_DNA"/>
</dbReference>
<dbReference type="GO" id="GO:0015276">
    <property type="term" value="F:ligand-gated monoatomic ion channel activity"/>
    <property type="evidence" value="ECO:0007669"/>
    <property type="project" value="InterPro"/>
</dbReference>
<dbReference type="GO" id="GO:0050906">
    <property type="term" value="P:detection of stimulus involved in sensory perception"/>
    <property type="evidence" value="ECO:0007669"/>
    <property type="project" value="UniProtKB-ARBA"/>
</dbReference>
<evidence type="ECO:0000256" key="3">
    <source>
        <dbReference type="ARBA" id="ARBA00022475"/>
    </source>
</evidence>
<reference evidence="11" key="1">
    <citation type="submission" date="2007-03" db="EMBL/GenBank/DDBJ databases">
        <title>Annotation of Culex pipiens quinquefasciatus.</title>
        <authorList>
            <consortium name="The Broad Institute Genome Sequencing Platform"/>
            <person name="Atkinson P.W."/>
            <person name="Hemingway J."/>
            <person name="Christensen B.M."/>
            <person name="Higgs S."/>
            <person name="Kodira C."/>
            <person name="Hannick L."/>
            <person name="Megy K."/>
            <person name="O'Leary S."/>
            <person name="Pearson M."/>
            <person name="Haas B.J."/>
            <person name="Mauceli E."/>
            <person name="Wortman J.R."/>
            <person name="Lee N.H."/>
            <person name="Guigo R."/>
            <person name="Stanke M."/>
            <person name="Alvarado L."/>
            <person name="Amedeo P."/>
            <person name="Antoine C.H."/>
            <person name="Arensburger P."/>
            <person name="Bidwell S.L."/>
            <person name="Crawford M."/>
            <person name="Camaro F."/>
            <person name="Devon K."/>
            <person name="Engels R."/>
            <person name="Hammond M."/>
            <person name="Howarth C."/>
            <person name="Koehrsen M."/>
            <person name="Lawson D."/>
            <person name="Montgomery P."/>
            <person name="Nene V."/>
            <person name="Nusbaum C."/>
            <person name="Puiu D."/>
            <person name="Romero-Severson J."/>
            <person name="Severson D.W."/>
            <person name="Shumway M."/>
            <person name="Sisk P."/>
            <person name="Stolte C."/>
            <person name="Zeng Q."/>
            <person name="Eisenstadt E."/>
            <person name="Fraser-Liggett C."/>
            <person name="Strausberg R."/>
            <person name="Galagan J."/>
            <person name="Birren B."/>
            <person name="Collins F.H."/>
        </authorList>
    </citation>
    <scope>NUCLEOTIDE SEQUENCE [LARGE SCALE GENOMIC DNA]</scope>
    <source>
        <strain evidence="11">JHB</strain>
    </source>
</reference>
<evidence type="ECO:0000313" key="11">
    <source>
        <dbReference type="EMBL" id="EDS44673.1"/>
    </source>
</evidence>
<evidence type="ECO:0000313" key="13">
    <source>
        <dbReference type="Proteomes" id="UP000002320"/>
    </source>
</evidence>
<evidence type="ECO:0000256" key="2">
    <source>
        <dbReference type="ARBA" id="ARBA00008685"/>
    </source>
</evidence>
<dbReference type="PANTHER" id="PTHR42643:SF40">
    <property type="entry name" value="IONOTROPIC RECEPTOR 41A-RELATED"/>
    <property type="match status" value="1"/>
</dbReference>
<reference evidence="12" key="2">
    <citation type="submission" date="2020-05" db="UniProtKB">
        <authorList>
            <consortium name="EnsemblMetazoa"/>
        </authorList>
    </citation>
    <scope>IDENTIFICATION</scope>
    <source>
        <strain evidence="12">JHB</strain>
    </source>
</reference>
<dbReference type="GO" id="GO:0005886">
    <property type="term" value="C:plasma membrane"/>
    <property type="evidence" value="ECO:0007669"/>
    <property type="project" value="UniProtKB-SubCell"/>
</dbReference>
<dbReference type="Gene3D" id="1.10.287.70">
    <property type="match status" value="1"/>
</dbReference>
<evidence type="ECO:0000256" key="5">
    <source>
        <dbReference type="ARBA" id="ARBA00022989"/>
    </source>
</evidence>
<protein>
    <recommendedName>
        <fullName evidence="10">Ionotropic glutamate receptor C-terminal domain-containing protein</fullName>
    </recommendedName>
</protein>
<keyword evidence="7" id="KW-0675">Receptor</keyword>
<gene>
    <name evidence="12" type="primary">6050674</name>
    <name evidence="11" type="ORF">CpipJ_CPIJ016953</name>
</gene>
<keyword evidence="13" id="KW-1185">Reference proteome</keyword>
<keyword evidence="6 9" id="KW-0472">Membrane</keyword>
<accession>B0XC67</accession>
<dbReference type="Pfam" id="PF00060">
    <property type="entry name" value="Lig_chan"/>
    <property type="match status" value="1"/>
</dbReference>
<comment type="subcellular location">
    <subcellularLocation>
        <location evidence="1">Cell membrane</location>
        <topology evidence="1">Multi-pass membrane protein</topology>
    </subcellularLocation>
</comment>
<dbReference type="KEGG" id="cqu:CpipJ_CPIJ016953"/>
<dbReference type="Proteomes" id="UP000002320">
    <property type="component" value="Unassembled WGS sequence"/>
</dbReference>
<sequence length="533" mass="60466">MDLLAVHSTQNYSVITAINYLAVTFMSQYYTVCLIKDHDDDLHLNAPIPLITITVDSEFNETFLQAVDAACQAFVVSEAAFAPFLDSFVFVHDQSNQRASGKRLIGVMESADVTKLNMLKSHRNILELPEVVFVCPDEGTESIKFYTTNIFNNGTRGSWNVEIVPIEPPDYFPDKFKDMQGFPIRLSTLMYPPYAYYEQSTPEKANARYDPNFMKEDLPLFLDGTEPTLILEFCRIHNCTIEASFVWLIEGGRYKLLQPQNEMPVTLSDSLLTMIGFYMEQSARMRTDMVSSVFLFTSLLFAGFMVGNSYGGGLAGVMTIPQYEKPIDTTLDLADSGMPYAGRALSWIFSILYATQPYVKTLVKNYLVVDEDYLVRHSKTHDLGYCGERTEFEHFVPAEFVDLEASSMLQLLKDDLYWETVAHLVTKTCPFKEPYNNMIMTVKQSGMQDFWELRTANRYLLTTVQQNIWNARKVGGDDEVIKLTVSHFLGAYLILTFGCSLGTLAFALEVSQTRIKATFNKIFKRKPTASTSL</sequence>
<evidence type="ECO:0000256" key="9">
    <source>
        <dbReference type="SAM" id="Phobius"/>
    </source>
</evidence>
<comment type="similarity">
    <text evidence="2">Belongs to the glutamate-gated ion channel (TC 1.A.10.1) family.</text>
</comment>
<proteinExistence type="inferred from homology"/>
<name>B0XC67_CULQU</name>
<dbReference type="eggNOG" id="ENOG502S0WT">
    <property type="taxonomic scope" value="Eukaryota"/>
</dbReference>
<keyword evidence="4 9" id="KW-0812">Transmembrane</keyword>
<dbReference type="OrthoDB" id="8182981at2759"/>
<evidence type="ECO:0000256" key="8">
    <source>
        <dbReference type="ARBA" id="ARBA00023180"/>
    </source>
</evidence>
<evidence type="ECO:0000256" key="1">
    <source>
        <dbReference type="ARBA" id="ARBA00004651"/>
    </source>
</evidence>
<dbReference type="InterPro" id="IPR001320">
    <property type="entry name" value="Iontro_rcpt_C"/>
</dbReference>
<evidence type="ECO:0000259" key="10">
    <source>
        <dbReference type="Pfam" id="PF00060"/>
    </source>
</evidence>
<organism>
    <name type="scientific">Culex quinquefasciatus</name>
    <name type="common">Southern house mosquito</name>
    <name type="synonym">Culex pungens</name>
    <dbReference type="NCBI Taxonomy" id="7176"/>
    <lineage>
        <taxon>Eukaryota</taxon>
        <taxon>Metazoa</taxon>
        <taxon>Ecdysozoa</taxon>
        <taxon>Arthropoda</taxon>
        <taxon>Hexapoda</taxon>
        <taxon>Insecta</taxon>
        <taxon>Pterygota</taxon>
        <taxon>Neoptera</taxon>
        <taxon>Endopterygota</taxon>
        <taxon>Diptera</taxon>
        <taxon>Nematocera</taxon>
        <taxon>Culicoidea</taxon>
        <taxon>Culicidae</taxon>
        <taxon>Culicinae</taxon>
        <taxon>Culicini</taxon>
        <taxon>Culex</taxon>
        <taxon>Culex</taxon>
    </lineage>
</organism>
<dbReference type="InterPro" id="IPR052192">
    <property type="entry name" value="Insect_Ionotropic_Sensory_Rcpt"/>
</dbReference>
<dbReference type="EnsemblMetazoa" id="CPIJ016953-RA">
    <property type="protein sequence ID" value="CPIJ016953-PA"/>
    <property type="gene ID" value="CPIJ016953"/>
</dbReference>
<feature type="domain" description="Ionotropic glutamate receptor C-terminal" evidence="10">
    <location>
        <begin position="244"/>
        <end position="499"/>
    </location>
</feature>
<evidence type="ECO:0000256" key="6">
    <source>
        <dbReference type="ARBA" id="ARBA00023136"/>
    </source>
</evidence>
<feature type="transmembrane region" description="Helical" evidence="9">
    <location>
        <begin position="489"/>
        <end position="508"/>
    </location>
</feature>
<dbReference type="InParanoid" id="B0XC67"/>
<dbReference type="AlphaFoldDB" id="B0XC67"/>
<keyword evidence="8" id="KW-0325">Glycoprotein</keyword>
<dbReference type="HOGENOM" id="CLU_025015_0_0_1"/>
<dbReference type="VEuPathDB" id="VectorBase:CQUJHB016263"/>
<dbReference type="OMA" id="HFRSAHE"/>
<keyword evidence="5 9" id="KW-1133">Transmembrane helix</keyword>
<evidence type="ECO:0000256" key="7">
    <source>
        <dbReference type="ARBA" id="ARBA00023170"/>
    </source>
</evidence>
<keyword evidence="3" id="KW-1003">Cell membrane</keyword>
<dbReference type="VEuPathDB" id="VectorBase:CPIJ016953"/>
<evidence type="ECO:0000256" key="4">
    <source>
        <dbReference type="ARBA" id="ARBA00022692"/>
    </source>
</evidence>
<evidence type="ECO:0000313" key="12">
    <source>
        <dbReference type="EnsemblMetazoa" id="CPIJ016953-PA"/>
    </source>
</evidence>
<dbReference type="PANTHER" id="PTHR42643">
    <property type="entry name" value="IONOTROPIC RECEPTOR 20A-RELATED"/>
    <property type="match status" value="1"/>
</dbReference>